<evidence type="ECO:0000256" key="4">
    <source>
        <dbReference type="RuleBase" id="RU362030"/>
    </source>
</evidence>
<dbReference type="Gene3D" id="3.40.50.150">
    <property type="entry name" value="Vaccinia Virus protein VP39"/>
    <property type="match status" value="1"/>
</dbReference>
<keyword evidence="2 4" id="KW-0489">Methyltransferase</keyword>
<dbReference type="NCBIfam" id="TIGR00027">
    <property type="entry name" value="mthyl_TIGR00027"/>
    <property type="match status" value="1"/>
</dbReference>
<dbReference type="GO" id="GO:0008168">
    <property type="term" value="F:methyltransferase activity"/>
    <property type="evidence" value="ECO:0007669"/>
    <property type="project" value="UniProtKB-UniRule"/>
</dbReference>
<protein>
    <recommendedName>
        <fullName evidence="4">S-adenosyl-L-methionine-dependent methyltransferase</fullName>
        <ecNumber evidence="4">2.1.1.-</ecNumber>
    </recommendedName>
</protein>
<keyword evidence="3 5" id="KW-0808">Transferase</keyword>
<dbReference type="SUPFAM" id="SSF53335">
    <property type="entry name" value="S-adenosyl-L-methionine-dependent methyltransferases"/>
    <property type="match status" value="1"/>
</dbReference>
<dbReference type="PANTHER" id="PTHR43619">
    <property type="entry name" value="S-ADENOSYL-L-METHIONINE-DEPENDENT METHYLTRANSFERASE YKTD-RELATED"/>
    <property type="match status" value="1"/>
</dbReference>
<comment type="function">
    <text evidence="4">Exhibits S-adenosyl-L-methionine-dependent methyltransferase activity.</text>
</comment>
<dbReference type="Pfam" id="PF04072">
    <property type="entry name" value="LCM"/>
    <property type="match status" value="1"/>
</dbReference>
<comment type="similarity">
    <text evidence="1 4">Belongs to the UPF0677 family.</text>
</comment>
<evidence type="ECO:0000256" key="1">
    <source>
        <dbReference type="ARBA" id="ARBA00008138"/>
    </source>
</evidence>
<dbReference type="InterPro" id="IPR007213">
    <property type="entry name" value="Ppm1/Ppm2/Tcmp"/>
</dbReference>
<dbReference type="PANTHER" id="PTHR43619:SF2">
    <property type="entry name" value="S-ADENOSYL-L-METHIONINE-DEPENDENT METHYLTRANSFERASES SUPERFAMILY PROTEIN"/>
    <property type="match status" value="1"/>
</dbReference>
<accession>A0A6J4P3Y7</accession>
<gene>
    <name evidence="5" type="ORF">AVDCRST_MAG84-6070</name>
</gene>
<dbReference type="EC" id="2.1.1.-" evidence="4"/>
<sequence length="286" mass="32875">MFICNQLLSKGERLAMKNVTGTAFIVAEFRAEENEEAIPLYTDNVVKIWLNEETKKVASHIAQSSPAAKEMVKLRTKYFDDVLSNQILGGCKQVVILGSGLDTRAARINGEKVTYFEIDDRATLQLKEETLKANKVTANVRYLPGDYVKDGLISLLKQSEFDFARPTYFLWEGNTTLLGKKDVIFVLEQIRDNVHNFRLSFDYMSEKVILRTTGYQDINDYIDKYESMYAPWITGFEKIATLADELNLKVIENFSTADLHAQYRPRRSLESNLFKFYFVCTLENMS</sequence>
<evidence type="ECO:0000256" key="2">
    <source>
        <dbReference type="ARBA" id="ARBA00022603"/>
    </source>
</evidence>
<keyword evidence="4" id="KW-0949">S-adenosyl-L-methionine</keyword>
<name>A0A6J4P3Y7_9CYAN</name>
<dbReference type="InterPro" id="IPR011610">
    <property type="entry name" value="SAM_mthyl_Trfase_ML2640-like"/>
</dbReference>
<reference evidence="5" key="1">
    <citation type="submission" date="2020-02" db="EMBL/GenBank/DDBJ databases">
        <authorList>
            <person name="Meier V. D."/>
        </authorList>
    </citation>
    <scope>NUCLEOTIDE SEQUENCE</scope>
    <source>
        <strain evidence="5">AVDCRST_MAG84</strain>
    </source>
</reference>
<organism evidence="5">
    <name type="scientific">uncultured Microcoleus sp</name>
    <dbReference type="NCBI Taxonomy" id="259945"/>
    <lineage>
        <taxon>Bacteria</taxon>
        <taxon>Bacillati</taxon>
        <taxon>Cyanobacteriota</taxon>
        <taxon>Cyanophyceae</taxon>
        <taxon>Oscillatoriophycideae</taxon>
        <taxon>Oscillatoriales</taxon>
        <taxon>Microcoleaceae</taxon>
        <taxon>Microcoleus</taxon>
        <taxon>environmental samples</taxon>
    </lineage>
</organism>
<dbReference type="InterPro" id="IPR029063">
    <property type="entry name" value="SAM-dependent_MTases_sf"/>
</dbReference>
<dbReference type="EMBL" id="CADCTZ010001466">
    <property type="protein sequence ID" value="CAA9399525.1"/>
    <property type="molecule type" value="Genomic_DNA"/>
</dbReference>
<proteinExistence type="inferred from homology"/>
<dbReference type="AlphaFoldDB" id="A0A6J4P3Y7"/>
<evidence type="ECO:0000256" key="3">
    <source>
        <dbReference type="ARBA" id="ARBA00022679"/>
    </source>
</evidence>
<evidence type="ECO:0000313" key="5">
    <source>
        <dbReference type="EMBL" id="CAA9399525.1"/>
    </source>
</evidence>
<dbReference type="GO" id="GO:0032259">
    <property type="term" value="P:methylation"/>
    <property type="evidence" value="ECO:0007669"/>
    <property type="project" value="UniProtKB-KW"/>
</dbReference>